<keyword evidence="4" id="KW-1185">Reference proteome</keyword>
<dbReference type="Pfam" id="PF01381">
    <property type="entry name" value="HTH_3"/>
    <property type="match status" value="1"/>
</dbReference>
<sequence length="132" mass="15207">MSLGKRLKAERERHGWSQIFVASKIGITNTVLSNYERDYRDPDTETLGKLADLYEVTTDCLLKGTLKNVDTSVRFTVEPANPDPEKDFHFYNTDGVQFIARSKQNLSPDAFRKMQELAKKAREIFDDDEDQD</sequence>
<dbReference type="EMBL" id="JBHSOW010000005">
    <property type="protein sequence ID" value="MFC5647654.1"/>
    <property type="molecule type" value="Genomic_DNA"/>
</dbReference>
<protein>
    <submittedName>
        <fullName evidence="3">Helix-turn-helix domain-containing protein</fullName>
    </submittedName>
</protein>
<feature type="domain" description="HTH cro/C1-type" evidence="2">
    <location>
        <begin position="7"/>
        <end position="61"/>
    </location>
</feature>
<evidence type="ECO:0000256" key="1">
    <source>
        <dbReference type="ARBA" id="ARBA00023125"/>
    </source>
</evidence>
<keyword evidence="1" id="KW-0238">DNA-binding</keyword>
<dbReference type="SMART" id="SM00530">
    <property type="entry name" value="HTH_XRE"/>
    <property type="match status" value="1"/>
</dbReference>
<dbReference type="PANTHER" id="PTHR46558">
    <property type="entry name" value="TRACRIPTIONAL REGULATORY PROTEIN-RELATED-RELATED"/>
    <property type="match status" value="1"/>
</dbReference>
<evidence type="ECO:0000313" key="3">
    <source>
        <dbReference type="EMBL" id="MFC5647654.1"/>
    </source>
</evidence>
<reference evidence="4" key="1">
    <citation type="journal article" date="2019" name="Int. J. Syst. Evol. Microbiol.">
        <title>The Global Catalogue of Microorganisms (GCM) 10K type strain sequencing project: providing services to taxonomists for standard genome sequencing and annotation.</title>
        <authorList>
            <consortium name="The Broad Institute Genomics Platform"/>
            <consortium name="The Broad Institute Genome Sequencing Center for Infectious Disease"/>
            <person name="Wu L."/>
            <person name="Ma J."/>
        </authorList>
    </citation>
    <scope>NUCLEOTIDE SEQUENCE [LARGE SCALE GENOMIC DNA]</scope>
    <source>
        <strain evidence="4">CGMCC 1.3240</strain>
    </source>
</reference>
<dbReference type="Gene3D" id="1.10.260.40">
    <property type="entry name" value="lambda repressor-like DNA-binding domains"/>
    <property type="match status" value="1"/>
</dbReference>
<comment type="caution">
    <text evidence="3">The sequence shown here is derived from an EMBL/GenBank/DDBJ whole genome shotgun (WGS) entry which is preliminary data.</text>
</comment>
<proteinExistence type="predicted"/>
<gene>
    <name evidence="3" type="ORF">ACFPYJ_00635</name>
</gene>
<dbReference type="PANTHER" id="PTHR46558:SF13">
    <property type="entry name" value="HTH-TYPE TRANSCRIPTIONAL REGULATOR IMMR"/>
    <property type="match status" value="1"/>
</dbReference>
<dbReference type="RefSeq" id="WP_379186103.1">
    <property type="nucleotide sequence ID" value="NZ_JBHSOW010000005.1"/>
</dbReference>
<evidence type="ECO:0000259" key="2">
    <source>
        <dbReference type="PROSITE" id="PS50943"/>
    </source>
</evidence>
<dbReference type="Proteomes" id="UP001596047">
    <property type="component" value="Unassembled WGS sequence"/>
</dbReference>
<evidence type="ECO:0000313" key="4">
    <source>
        <dbReference type="Proteomes" id="UP001596047"/>
    </source>
</evidence>
<dbReference type="CDD" id="cd00093">
    <property type="entry name" value="HTH_XRE"/>
    <property type="match status" value="1"/>
</dbReference>
<dbReference type="PROSITE" id="PS50943">
    <property type="entry name" value="HTH_CROC1"/>
    <property type="match status" value="1"/>
</dbReference>
<dbReference type="SUPFAM" id="SSF47413">
    <property type="entry name" value="lambda repressor-like DNA-binding domains"/>
    <property type="match status" value="1"/>
</dbReference>
<dbReference type="InterPro" id="IPR001387">
    <property type="entry name" value="Cro/C1-type_HTH"/>
</dbReference>
<dbReference type="InterPro" id="IPR010982">
    <property type="entry name" value="Lambda_DNA-bd_dom_sf"/>
</dbReference>
<organism evidence="3 4">
    <name type="scientific">Paenibacillus solisilvae</name>
    <dbReference type="NCBI Taxonomy" id="2486751"/>
    <lineage>
        <taxon>Bacteria</taxon>
        <taxon>Bacillati</taxon>
        <taxon>Bacillota</taxon>
        <taxon>Bacilli</taxon>
        <taxon>Bacillales</taxon>
        <taxon>Paenibacillaceae</taxon>
        <taxon>Paenibacillus</taxon>
    </lineage>
</organism>
<accession>A0ABW0VRZ9</accession>
<name>A0ABW0VRZ9_9BACL</name>